<feature type="signal peptide" evidence="3">
    <location>
        <begin position="1"/>
        <end position="17"/>
    </location>
</feature>
<proteinExistence type="predicted"/>
<keyword evidence="5" id="KW-1185">Reference proteome</keyword>
<dbReference type="OrthoDB" id="495663at2759"/>
<keyword evidence="2" id="KW-0472">Membrane</keyword>
<dbReference type="InterPro" id="IPR018706">
    <property type="entry name" value="DUF2214_membrane"/>
</dbReference>
<keyword evidence="2" id="KW-0812">Transmembrane</keyword>
<feature type="chain" id="PRO_5019370008" evidence="3">
    <location>
        <begin position="18"/>
        <end position="313"/>
    </location>
</feature>
<feature type="transmembrane region" description="Helical" evidence="2">
    <location>
        <begin position="157"/>
        <end position="176"/>
    </location>
</feature>
<sequence>MRFHSSILLLLVGLSDAWVTPLTSTNSPLQRSSVTTRTDPTRVAFSSPQQSTTDEYSDNDITEIPMSSEANTIVGATMAALVCFAAMTASPETASAAMTTNSDVASSSIVTAGGSVKSALFAYGHYISLLGVVFILATERWTLESGPNLTDEEEDRLAIADTLYGVFGLLLVYTGYNRFSDPTLGKGIDFYIHEPIFWLKIAMLGVLGAASFFNTTKIIQRSVGRYTGDKTVEPMSEELCNRMKSICNAELTGLLFIPMAATFMARGIGYNESIPWQAEAGVAALIFAGLSFKYIKEALTFESRLAETTSASE</sequence>
<reference evidence="4 5" key="1">
    <citation type="submission" date="2019-01" db="EMBL/GenBank/DDBJ databases">
        <authorList>
            <person name="Ferrante I. M."/>
        </authorList>
    </citation>
    <scope>NUCLEOTIDE SEQUENCE [LARGE SCALE GENOMIC DNA]</scope>
    <source>
        <strain evidence="4 5">B856</strain>
    </source>
</reference>
<keyword evidence="2" id="KW-1133">Transmembrane helix</keyword>
<dbReference type="Pfam" id="PF09980">
    <property type="entry name" value="DUF2214"/>
    <property type="match status" value="1"/>
</dbReference>
<evidence type="ECO:0000256" key="3">
    <source>
        <dbReference type="SAM" id="SignalP"/>
    </source>
</evidence>
<feature type="region of interest" description="Disordered" evidence="1">
    <location>
        <begin position="24"/>
        <end position="59"/>
    </location>
</feature>
<accession>A0A448ZS07</accession>
<evidence type="ECO:0000256" key="1">
    <source>
        <dbReference type="SAM" id="MobiDB-lite"/>
    </source>
</evidence>
<feature type="transmembrane region" description="Helical" evidence="2">
    <location>
        <begin position="274"/>
        <end position="295"/>
    </location>
</feature>
<dbReference type="AlphaFoldDB" id="A0A448ZS07"/>
<evidence type="ECO:0000313" key="5">
    <source>
        <dbReference type="Proteomes" id="UP000291116"/>
    </source>
</evidence>
<dbReference type="Proteomes" id="UP000291116">
    <property type="component" value="Unassembled WGS sequence"/>
</dbReference>
<dbReference type="EMBL" id="CAACVS010000663">
    <property type="protein sequence ID" value="VEU44743.1"/>
    <property type="molecule type" value="Genomic_DNA"/>
</dbReference>
<name>A0A448ZS07_9STRA</name>
<feature type="compositionally biased region" description="Polar residues" evidence="1">
    <location>
        <begin position="24"/>
        <end position="54"/>
    </location>
</feature>
<feature type="transmembrane region" description="Helical" evidence="2">
    <location>
        <begin position="251"/>
        <end position="268"/>
    </location>
</feature>
<organism evidence="4 5">
    <name type="scientific">Pseudo-nitzschia multistriata</name>
    <dbReference type="NCBI Taxonomy" id="183589"/>
    <lineage>
        <taxon>Eukaryota</taxon>
        <taxon>Sar</taxon>
        <taxon>Stramenopiles</taxon>
        <taxon>Ochrophyta</taxon>
        <taxon>Bacillariophyta</taxon>
        <taxon>Bacillariophyceae</taxon>
        <taxon>Bacillariophycidae</taxon>
        <taxon>Bacillariales</taxon>
        <taxon>Bacillariaceae</taxon>
        <taxon>Pseudo-nitzschia</taxon>
    </lineage>
</organism>
<gene>
    <name evidence="4" type="ORF">PSNMU_V1.4_AUG-EV-PASAV3_0118770</name>
</gene>
<protein>
    <submittedName>
        <fullName evidence="4">Uncharacterized protein</fullName>
    </submittedName>
</protein>
<feature type="transmembrane region" description="Helical" evidence="2">
    <location>
        <begin position="196"/>
        <end position="215"/>
    </location>
</feature>
<evidence type="ECO:0000256" key="2">
    <source>
        <dbReference type="SAM" id="Phobius"/>
    </source>
</evidence>
<feature type="transmembrane region" description="Helical" evidence="2">
    <location>
        <begin position="120"/>
        <end position="137"/>
    </location>
</feature>
<evidence type="ECO:0000313" key="4">
    <source>
        <dbReference type="EMBL" id="VEU44743.1"/>
    </source>
</evidence>
<keyword evidence="3" id="KW-0732">Signal</keyword>